<dbReference type="InterPro" id="IPR028211">
    <property type="entry name" value="Ntr2"/>
</dbReference>
<evidence type="ECO:0000256" key="2">
    <source>
        <dbReference type="SAM" id="MobiDB-lite"/>
    </source>
</evidence>
<reference evidence="3 4" key="2">
    <citation type="journal article" date="2015" name="Eukaryot. Cell">
        <title>Asexual propagation of a virulent clone complex in a human and feline outbreak of sporotrichosis.</title>
        <authorList>
            <person name="Teixeira Mde M."/>
            <person name="Rodrigues A.M."/>
            <person name="Tsui C.K."/>
            <person name="de Almeida L.G."/>
            <person name="Van Diepeningen A.D."/>
            <person name="van den Ende B.G."/>
            <person name="Fernandes G.F."/>
            <person name="Kano R."/>
            <person name="Hamelin R.C."/>
            <person name="Lopes-Bezerra L.M."/>
            <person name="Vasconcelos A.T."/>
            <person name="de Hoog S."/>
            <person name="de Camargo Z.P."/>
            <person name="Felipe M.S."/>
        </authorList>
    </citation>
    <scope>NUCLEOTIDE SEQUENCE [LARGE SCALE GENOMIC DNA]</scope>
    <source>
        <strain evidence="3 4">1099-18</strain>
    </source>
</reference>
<dbReference type="KEGG" id="ssck:SPSK_01571"/>
<dbReference type="GO" id="GO:0071008">
    <property type="term" value="C:U2-type post-mRNA release spliceosomal complex"/>
    <property type="evidence" value="ECO:0007669"/>
    <property type="project" value="InterPro"/>
</dbReference>
<feature type="region of interest" description="Disordered" evidence="2">
    <location>
        <begin position="441"/>
        <end position="507"/>
    </location>
</feature>
<feature type="compositionally biased region" description="Acidic residues" evidence="2">
    <location>
        <begin position="361"/>
        <end position="373"/>
    </location>
</feature>
<feature type="region of interest" description="Disordered" evidence="2">
    <location>
        <begin position="341"/>
        <end position="399"/>
    </location>
</feature>
<dbReference type="AlphaFoldDB" id="A0A0F2MED9"/>
<feature type="region of interest" description="Disordered" evidence="2">
    <location>
        <begin position="95"/>
        <end position="304"/>
    </location>
</feature>
<dbReference type="OrthoDB" id="429427at2759"/>
<protein>
    <recommendedName>
        <fullName evidence="5">Nineteen complex-related protein 2-domain-containing protein</fullName>
    </recommendedName>
</protein>
<evidence type="ECO:0000256" key="1">
    <source>
        <dbReference type="SAM" id="Coils"/>
    </source>
</evidence>
<dbReference type="GO" id="GO:0000390">
    <property type="term" value="P:spliceosomal complex disassembly"/>
    <property type="evidence" value="ECO:0007669"/>
    <property type="project" value="InterPro"/>
</dbReference>
<feature type="compositionally biased region" description="Low complexity" evidence="2">
    <location>
        <begin position="163"/>
        <end position="172"/>
    </location>
</feature>
<dbReference type="RefSeq" id="XP_016589906.1">
    <property type="nucleotide sequence ID" value="XM_016728480.1"/>
</dbReference>
<feature type="compositionally biased region" description="Basic and acidic residues" evidence="2">
    <location>
        <begin position="345"/>
        <end position="358"/>
    </location>
</feature>
<comment type="caution">
    <text evidence="3">The sequence shown here is derived from an EMBL/GenBank/DDBJ whole genome shotgun (WGS) entry which is preliminary data.</text>
</comment>
<organism evidence="3 4">
    <name type="scientific">Sporothrix schenckii 1099-18</name>
    <dbReference type="NCBI Taxonomy" id="1397361"/>
    <lineage>
        <taxon>Eukaryota</taxon>
        <taxon>Fungi</taxon>
        <taxon>Dikarya</taxon>
        <taxon>Ascomycota</taxon>
        <taxon>Pezizomycotina</taxon>
        <taxon>Sordariomycetes</taxon>
        <taxon>Sordariomycetidae</taxon>
        <taxon>Ophiostomatales</taxon>
        <taxon>Ophiostomataceae</taxon>
        <taxon>Sporothrix</taxon>
    </lineage>
</organism>
<dbReference type="Proteomes" id="UP000033710">
    <property type="component" value="Unassembled WGS sequence"/>
</dbReference>
<feature type="compositionally biased region" description="Polar residues" evidence="2">
    <location>
        <begin position="206"/>
        <end position="215"/>
    </location>
</feature>
<accession>A0A0F2MED9</accession>
<feature type="compositionally biased region" description="Polar residues" evidence="2">
    <location>
        <begin position="266"/>
        <end position="279"/>
    </location>
</feature>
<feature type="coiled-coil region" evidence="1">
    <location>
        <begin position="518"/>
        <end position="557"/>
    </location>
</feature>
<feature type="region of interest" description="Disordered" evidence="2">
    <location>
        <begin position="1"/>
        <end position="34"/>
    </location>
</feature>
<dbReference type="GeneID" id="27663757"/>
<dbReference type="EMBL" id="AXCR01000005">
    <property type="protein sequence ID" value="KJR87230.1"/>
    <property type="molecule type" value="Genomic_DNA"/>
</dbReference>
<evidence type="ECO:0008006" key="5">
    <source>
        <dbReference type="Google" id="ProtNLM"/>
    </source>
</evidence>
<dbReference type="Pfam" id="PF15458">
    <property type="entry name" value="NTR2"/>
    <property type="match status" value="1"/>
</dbReference>
<feature type="compositionally biased region" description="Acidic residues" evidence="2">
    <location>
        <begin position="288"/>
        <end position="302"/>
    </location>
</feature>
<gene>
    <name evidence="3" type="ORF">SPSK_01571</name>
</gene>
<feature type="compositionally biased region" description="Basic residues" evidence="2">
    <location>
        <begin position="1"/>
        <end position="11"/>
    </location>
</feature>
<dbReference type="VEuPathDB" id="FungiDB:SPSK_01571"/>
<evidence type="ECO:0000313" key="4">
    <source>
        <dbReference type="Proteomes" id="UP000033710"/>
    </source>
</evidence>
<evidence type="ECO:0000313" key="3">
    <source>
        <dbReference type="EMBL" id="KJR87230.1"/>
    </source>
</evidence>
<sequence length="635" mass="67098">MSLFTKRKGRRISTFDDADEPQGGGAPAGDGECKLPPSLSTMTSCTIFAIADARSRLTDSLLFVPIDQSTEPVVQPIRFGKRPLKQSALRRSINIADSEGGLGELGGSGDDETSGPTTADEDAAKPPTSGTDVGNTNDDDDGPVVVRPALSRTGSRKNRKRLSTASTSSRLSFGGMGMGGGGDDDDGDDSGPAVVTPNKRGAAGTGTPSLTQRVLETNAFRKSLSGRLPTRHRANDSDDDEKSNRPDAGDDDDGRPRYSQAYLDELQSSTPNTPQNLAAQRNRLGEGGDNDEGDVMDLDPSELDGAMVVDASELGRHGLSPASSSAVASMAAPPPVATMLTATEIQERKDRRARRALEGDAMADDDDDDDAEASGDYISLLTDEQKRKKREKERTRLVREDEDLGEGFDEFVEEKEALSIGRKAQRAARRKRKEDMAALINAAEAGGDGDGDGQVANDAADDSDVERRLAYDAAQTRAGMDGLPKTRMRTEDDGLEHGVQGTVPIPRMRPLPDLATCLEQMQSAVAALEVDAAENRRRLAEVEQEKAEIAAREAEVQAILDAAAAKYQTVLGGSAAPGTAGVVSSTPGAAGTALDMTQSPLRALPPGLAGDFPVQRGLESLGTTPTRRPNPDDVF</sequence>
<reference evidence="3 4" key="1">
    <citation type="journal article" date="2014" name="BMC Genomics">
        <title>Comparative genomics of the major fungal agents of human and animal Sporotrichosis: Sporothrix schenckii and Sporothrix brasiliensis.</title>
        <authorList>
            <person name="Teixeira M.M."/>
            <person name="de Almeida L.G."/>
            <person name="Kubitschek-Barreira P."/>
            <person name="Alves F.L."/>
            <person name="Kioshima E.S."/>
            <person name="Abadio A.K."/>
            <person name="Fernandes L."/>
            <person name="Derengowski L.S."/>
            <person name="Ferreira K.S."/>
            <person name="Souza R.C."/>
            <person name="Ruiz J.C."/>
            <person name="de Andrade N.C."/>
            <person name="Paes H.C."/>
            <person name="Nicola A.M."/>
            <person name="Albuquerque P."/>
            <person name="Gerber A.L."/>
            <person name="Martins V.P."/>
            <person name="Peconick L.D."/>
            <person name="Neto A.V."/>
            <person name="Chaucanez C.B."/>
            <person name="Silva P.A."/>
            <person name="Cunha O.L."/>
            <person name="de Oliveira F.F."/>
            <person name="dos Santos T.C."/>
            <person name="Barros A.L."/>
            <person name="Soares M.A."/>
            <person name="de Oliveira L.M."/>
            <person name="Marini M.M."/>
            <person name="Villalobos-Duno H."/>
            <person name="Cunha M.M."/>
            <person name="de Hoog S."/>
            <person name="da Silveira J.F."/>
            <person name="Henrissat B."/>
            <person name="Nino-Vega G.A."/>
            <person name="Cisalpino P.S."/>
            <person name="Mora-Montes H.M."/>
            <person name="Almeida S.R."/>
            <person name="Stajich J.E."/>
            <person name="Lopes-Bezerra L.M."/>
            <person name="Vasconcelos A.T."/>
            <person name="Felipe M.S."/>
        </authorList>
    </citation>
    <scope>NUCLEOTIDE SEQUENCE [LARGE SCALE GENOMIC DNA]</scope>
    <source>
        <strain evidence="3 4">1099-18</strain>
    </source>
</reference>
<feature type="region of interest" description="Disordered" evidence="2">
    <location>
        <begin position="600"/>
        <end position="635"/>
    </location>
</feature>
<name>A0A0F2MED9_SPOSC</name>
<keyword evidence="1" id="KW-0175">Coiled coil</keyword>
<proteinExistence type="predicted"/>